<dbReference type="EMBL" id="JASUXU010000243">
    <property type="protein sequence ID" value="KAK0301898.1"/>
    <property type="molecule type" value="Genomic_DNA"/>
</dbReference>
<comment type="caution">
    <text evidence="1">The sequence shown here is derived from an EMBL/GenBank/DDBJ whole genome shotgun (WGS) entry which is preliminary data.</text>
</comment>
<evidence type="ECO:0000313" key="1">
    <source>
        <dbReference type="EMBL" id="KAK0301898.1"/>
    </source>
</evidence>
<dbReference type="AlphaFoldDB" id="A0AAN6J3P9"/>
<accession>A0AAN6J3P9</accession>
<dbReference type="Proteomes" id="UP001168146">
    <property type="component" value="Unassembled WGS sequence"/>
</dbReference>
<protein>
    <submittedName>
        <fullName evidence="1">Uncharacterized protein</fullName>
    </submittedName>
</protein>
<gene>
    <name evidence="1" type="ORF">LTR82_018079</name>
</gene>
<proteinExistence type="predicted"/>
<name>A0AAN6J3P9_9PEZI</name>
<evidence type="ECO:0000313" key="2">
    <source>
        <dbReference type="Proteomes" id="UP001168146"/>
    </source>
</evidence>
<reference evidence="1" key="1">
    <citation type="submission" date="2021-12" db="EMBL/GenBank/DDBJ databases">
        <title>Black yeast isolated from Biological Soil Crust.</title>
        <authorList>
            <person name="Kurbessoian T."/>
        </authorList>
    </citation>
    <scope>NUCLEOTIDE SEQUENCE</scope>
    <source>
        <strain evidence="1">CCFEE 5208</strain>
    </source>
</reference>
<feature type="non-terminal residue" evidence="1">
    <location>
        <position position="117"/>
    </location>
</feature>
<sequence>MPLAEWNTGEQIRDHKLASSIINGHTNGTNDVFDSVSLETLRRFCVDGTASAREHTIREKGWFNESGQDAGAAAKGDLVRYLIVRQGTKDPALDGRDLEMLREWFVKGMPAGQKVER</sequence>
<organism evidence="1 2">
    <name type="scientific">Friedmanniomyces endolithicus</name>
    <dbReference type="NCBI Taxonomy" id="329885"/>
    <lineage>
        <taxon>Eukaryota</taxon>
        <taxon>Fungi</taxon>
        <taxon>Dikarya</taxon>
        <taxon>Ascomycota</taxon>
        <taxon>Pezizomycotina</taxon>
        <taxon>Dothideomycetes</taxon>
        <taxon>Dothideomycetidae</taxon>
        <taxon>Mycosphaerellales</taxon>
        <taxon>Teratosphaeriaceae</taxon>
        <taxon>Friedmanniomyces</taxon>
    </lineage>
</organism>